<dbReference type="KEGG" id="scl:sce1024"/>
<evidence type="ECO:0000313" key="1">
    <source>
        <dbReference type="EMBL" id="CAN91181.1"/>
    </source>
</evidence>
<dbReference type="BioCyc" id="SCEL448385:SCE_RS05345-MONOMER"/>
<dbReference type="PANTHER" id="PTHR35580">
    <property type="entry name" value="CELL SURFACE GLYCOPROTEIN (S-LAYER PROTEIN)-LIKE PROTEIN"/>
    <property type="match status" value="1"/>
</dbReference>
<dbReference type="eggNOG" id="COG2863">
    <property type="taxonomic scope" value="Bacteria"/>
</dbReference>
<organism evidence="1 2">
    <name type="scientific">Sorangium cellulosum (strain So ce56)</name>
    <name type="common">Polyangium cellulosum (strain So ce56)</name>
    <dbReference type="NCBI Taxonomy" id="448385"/>
    <lineage>
        <taxon>Bacteria</taxon>
        <taxon>Pseudomonadati</taxon>
        <taxon>Myxococcota</taxon>
        <taxon>Polyangia</taxon>
        <taxon>Polyangiales</taxon>
        <taxon>Polyangiaceae</taxon>
        <taxon>Sorangium</taxon>
    </lineage>
</organism>
<dbReference type="EMBL" id="AM746676">
    <property type="protein sequence ID" value="CAN91181.1"/>
    <property type="molecule type" value="Genomic_DNA"/>
</dbReference>
<dbReference type="InterPro" id="IPR010620">
    <property type="entry name" value="SBBP_repeat"/>
</dbReference>
<dbReference type="Pfam" id="PF06739">
    <property type="entry name" value="SBBP"/>
    <property type="match status" value="2"/>
</dbReference>
<dbReference type="STRING" id="448385.sce1024"/>
<gene>
    <name evidence="1" type="ordered locus">sce1024</name>
</gene>
<dbReference type="HOGENOM" id="CLU_412127_0_0_7"/>
<name>A9EVA8_SORC5</name>
<reference evidence="1 2" key="1">
    <citation type="journal article" date="2007" name="Nat. Biotechnol.">
        <title>Complete genome sequence of the myxobacterium Sorangium cellulosum.</title>
        <authorList>
            <person name="Schneiker S."/>
            <person name="Perlova O."/>
            <person name="Kaiser O."/>
            <person name="Gerth K."/>
            <person name="Alici A."/>
            <person name="Altmeyer M.O."/>
            <person name="Bartels D."/>
            <person name="Bekel T."/>
            <person name="Beyer S."/>
            <person name="Bode E."/>
            <person name="Bode H.B."/>
            <person name="Bolten C.J."/>
            <person name="Choudhuri J.V."/>
            <person name="Doss S."/>
            <person name="Elnakady Y.A."/>
            <person name="Frank B."/>
            <person name="Gaigalat L."/>
            <person name="Goesmann A."/>
            <person name="Groeger C."/>
            <person name="Gross F."/>
            <person name="Jelsbak L."/>
            <person name="Jelsbak L."/>
            <person name="Kalinowski J."/>
            <person name="Kegler C."/>
            <person name="Knauber T."/>
            <person name="Konietzny S."/>
            <person name="Kopp M."/>
            <person name="Krause L."/>
            <person name="Krug D."/>
            <person name="Linke B."/>
            <person name="Mahmud T."/>
            <person name="Martinez-Arias R."/>
            <person name="McHardy A.C."/>
            <person name="Merai M."/>
            <person name="Meyer F."/>
            <person name="Mormann S."/>
            <person name="Munoz-Dorado J."/>
            <person name="Perez J."/>
            <person name="Pradella S."/>
            <person name="Rachid S."/>
            <person name="Raddatz G."/>
            <person name="Rosenau F."/>
            <person name="Rueckert C."/>
            <person name="Sasse F."/>
            <person name="Scharfe M."/>
            <person name="Schuster S.C."/>
            <person name="Suen G."/>
            <person name="Treuner-Lange A."/>
            <person name="Velicer G.J."/>
            <person name="Vorholter F.-J."/>
            <person name="Weissman K.J."/>
            <person name="Welch R.D."/>
            <person name="Wenzel S.C."/>
            <person name="Whitworth D.E."/>
            <person name="Wilhelm S."/>
            <person name="Wittmann C."/>
            <person name="Bloecker H."/>
            <person name="Puehler A."/>
            <person name="Mueller R."/>
        </authorList>
    </citation>
    <scope>NUCLEOTIDE SEQUENCE [LARGE SCALE GENOMIC DNA]</scope>
    <source>
        <strain evidence="2">So ce56</strain>
    </source>
</reference>
<dbReference type="InterPro" id="IPR011042">
    <property type="entry name" value="6-blade_b-propeller_TolB-like"/>
</dbReference>
<evidence type="ECO:0000313" key="2">
    <source>
        <dbReference type="Proteomes" id="UP000002139"/>
    </source>
</evidence>
<sequence>MGSEVRSARAARAGSARRGGRFTAATAVTAAALVAPALPLLAGCPGTIDDQERFDRRHGGGGPQAACADVPAVFAERCGGGGCHGPGEPAAGLDLVTLGVGDRVAGRPATNCAGVLADPDRPEESALYVRLTDAPSCGARMPLGGAPYSSEEIACVAAWIAELAPAACSGLDCGCPGCVCTPGAQEACYTGPRGTDGVGRCAAGTRACNAEGTSWGPCMGEVLPAFDACDTPDDEDCDGATPACEDVWSRGFGDVNGQYARSVAFDADGNVIVAGQLEGTVDLGGGPLTATGTDAFVAKFDRFGAHVWSKLFPGDGNQFAMALAVDAAGSVLVAGRAFGRVDLGGGELASRGSDDVFVVKLGGGGEHIWSRIFGGSGADRCDRIAVDAAGNVLVAGGYHGVVDFGAGELTSAGMRDAFVLRLASDDGRTLLAMRAGGEGDDYAHGIAVDADGNLFVAGHFEGSIDLGGDPLVSAGLSDIFLAKLRPSGDHVWSARFGGAEADEVHDVAVHQATGDVALTGTFASTIDLGGDPLVSAGGRDLFVARLSGAGAHLMSRRFGDDEDQLLTDFETGARASVAVDSAGNLLLAGSLFGSADFGGGPLASRGKTDVYLVKLGASGDHVFSKLFGDVQTQVGLDVAAGSGASVLIAGRFYGAINFGQGVLSSAGQGDAFVAKLSL</sequence>
<dbReference type="AlphaFoldDB" id="A9EVA8"/>
<dbReference type="Gene3D" id="2.120.10.30">
    <property type="entry name" value="TolB, C-terminal domain"/>
    <property type="match status" value="1"/>
</dbReference>
<keyword evidence="2" id="KW-1185">Reference proteome</keyword>
<dbReference type="PANTHER" id="PTHR35580:SF1">
    <property type="entry name" value="PHYTASE-LIKE DOMAIN-CONTAINING PROTEIN"/>
    <property type="match status" value="1"/>
</dbReference>
<dbReference type="SUPFAM" id="SSF63829">
    <property type="entry name" value="Calcium-dependent phosphotriesterase"/>
    <property type="match status" value="1"/>
</dbReference>
<proteinExistence type="predicted"/>
<dbReference type="Proteomes" id="UP000002139">
    <property type="component" value="Chromosome"/>
</dbReference>
<accession>A9EVA8</accession>
<dbReference type="InterPro" id="IPR052918">
    <property type="entry name" value="Motility_Chemotaxis_Reg"/>
</dbReference>
<protein>
    <submittedName>
        <fullName evidence="1">Exported nucleotide-binding protein</fullName>
    </submittedName>
</protein>